<feature type="transmembrane region" description="Helical" evidence="1">
    <location>
        <begin position="50"/>
        <end position="73"/>
    </location>
</feature>
<feature type="transmembrane region" description="Helical" evidence="1">
    <location>
        <begin position="109"/>
        <end position="128"/>
    </location>
</feature>
<reference evidence="2 3" key="2">
    <citation type="submission" date="2019-01" db="EMBL/GenBank/DDBJ databases">
        <title>Comparative genomic analysis of Brevibacterium aurantiacum sheds light on its evolution and its adaptation to smear-ripened cheeses.</title>
        <authorList>
            <person name="Moineau S."/>
        </authorList>
    </citation>
    <scope>NUCLEOTIDE SEQUENCE [LARGE SCALE GENOMIC DNA]</scope>
    <source>
        <strain evidence="2 3">SMQ-1417</strain>
    </source>
</reference>
<dbReference type="Proteomes" id="UP000283000">
    <property type="component" value="Chromosome"/>
</dbReference>
<sequence length="173" mass="19625">MSLDLIVWISVALFLVHEFEEIVTIRPWLSRHRDDPRARRQVFWSFRNTSTSIIAAMIFEEYVIFAVIAFTVVLIEQPAVFAGLMIPYTLHLVSHIAEAIRLGMRTPSVLSSAITLPWCLYAIVELIRQAQAPLAVGAWTVVFTVVIAANFALIYRLRPALERRLTEHPPAGE</sequence>
<gene>
    <name evidence="2" type="ORF">CXR23_17815</name>
</gene>
<feature type="transmembrane region" description="Helical" evidence="1">
    <location>
        <begin position="134"/>
        <end position="155"/>
    </location>
</feature>
<evidence type="ECO:0000313" key="2">
    <source>
        <dbReference type="EMBL" id="AZT94766.1"/>
    </source>
</evidence>
<keyword evidence="1" id="KW-0472">Membrane</keyword>
<name>A0A3Q9NVY9_BREAU</name>
<dbReference type="RefSeq" id="WP_127363288.1">
    <property type="nucleotide sequence ID" value="NZ_CP025330.1"/>
</dbReference>
<protein>
    <recommendedName>
        <fullName evidence="4">HXXEE domain-containing protein</fullName>
    </recommendedName>
</protein>
<evidence type="ECO:0000256" key="1">
    <source>
        <dbReference type="SAM" id="Phobius"/>
    </source>
</evidence>
<keyword evidence="1" id="KW-0812">Transmembrane</keyword>
<keyword evidence="1" id="KW-1133">Transmembrane helix</keyword>
<dbReference type="InterPro" id="IPR025671">
    <property type="entry name" value="HXXEE"/>
</dbReference>
<dbReference type="EMBL" id="CP025330">
    <property type="protein sequence ID" value="AZT94766.1"/>
    <property type="molecule type" value="Genomic_DNA"/>
</dbReference>
<proteinExistence type="predicted"/>
<evidence type="ECO:0008006" key="4">
    <source>
        <dbReference type="Google" id="ProtNLM"/>
    </source>
</evidence>
<accession>A0A3Q9NVY9</accession>
<reference evidence="2 3" key="1">
    <citation type="submission" date="2017-12" db="EMBL/GenBank/DDBJ databases">
        <authorList>
            <person name="Levesque S."/>
        </authorList>
    </citation>
    <scope>NUCLEOTIDE SEQUENCE [LARGE SCALE GENOMIC DNA]</scope>
    <source>
        <strain evidence="2 3">SMQ-1417</strain>
    </source>
</reference>
<dbReference type="Pfam" id="PF13787">
    <property type="entry name" value="HXXEE"/>
    <property type="match status" value="1"/>
</dbReference>
<evidence type="ECO:0000313" key="3">
    <source>
        <dbReference type="Proteomes" id="UP000283000"/>
    </source>
</evidence>
<organism evidence="2 3">
    <name type="scientific">Brevibacterium aurantiacum</name>
    <dbReference type="NCBI Taxonomy" id="273384"/>
    <lineage>
        <taxon>Bacteria</taxon>
        <taxon>Bacillati</taxon>
        <taxon>Actinomycetota</taxon>
        <taxon>Actinomycetes</taxon>
        <taxon>Micrococcales</taxon>
        <taxon>Brevibacteriaceae</taxon>
        <taxon>Brevibacterium</taxon>
    </lineage>
</organism>
<dbReference type="AlphaFoldDB" id="A0A3Q9NVY9"/>